<sequence>MMSAFVVVIPARFASTRLPGKMLADLAGLPMVVRVARQAAKSSATSVVIAADHEDILHAVAAHGEKGLLTNPNHPSGTDRLAEAAELLDLPDDAIVVNVQGDEPLLPSGLIDKVAQQLVDHPTASIATLCHPIHEAAEFFNPNVVKVVFDQHGRAMTFSRAPIPYARDAFANDKATLPAGLPAFRHIGIYAYRVSFLRAYRGLTPTALEQFEALEQLRAMWHGYEISVAVVDEPPPAGVDTADDLARVRAWLAANPDATS</sequence>
<comment type="caution">
    <text evidence="5">The sequence shown here is derived from an EMBL/GenBank/DDBJ whole genome shotgun (WGS) entry which is preliminary data.</text>
</comment>
<dbReference type="PANTHER" id="PTHR42866:SF2">
    <property type="entry name" value="3-DEOXY-MANNO-OCTULOSONATE CYTIDYLYLTRANSFERASE, MITOCHONDRIAL"/>
    <property type="match status" value="1"/>
</dbReference>
<comment type="subcellular location">
    <subcellularLocation>
        <location evidence="4">Cytoplasm</location>
    </subcellularLocation>
</comment>
<dbReference type="NCBIfam" id="NF009905">
    <property type="entry name" value="PRK13368.1"/>
    <property type="match status" value="1"/>
</dbReference>
<comment type="function">
    <text evidence="4">Activates KDO (a required 8-carbon sugar) for incorporation into bacterial lipopolysaccharide in Gram-negative bacteria.</text>
</comment>
<evidence type="ECO:0000313" key="5">
    <source>
        <dbReference type="EMBL" id="MCB6184143.1"/>
    </source>
</evidence>
<keyword evidence="2 4" id="KW-0548">Nucleotidyltransferase</keyword>
<evidence type="ECO:0000256" key="2">
    <source>
        <dbReference type="ARBA" id="ARBA00022695"/>
    </source>
</evidence>
<proteinExistence type="inferred from homology"/>
<keyword evidence="3 4" id="KW-0448">Lipopolysaccharide biosynthesis</keyword>
<dbReference type="SUPFAM" id="SSF53448">
    <property type="entry name" value="Nucleotide-diphospho-sugar transferases"/>
    <property type="match status" value="1"/>
</dbReference>
<keyword evidence="4" id="KW-0963">Cytoplasm</keyword>
<dbReference type="GO" id="GO:0008690">
    <property type="term" value="F:3-deoxy-manno-octulosonate cytidylyltransferase activity"/>
    <property type="evidence" value="ECO:0007669"/>
    <property type="project" value="UniProtKB-EC"/>
</dbReference>
<comment type="similarity">
    <text evidence="4">Belongs to the KdsB family.</text>
</comment>
<dbReference type="InterPro" id="IPR029044">
    <property type="entry name" value="Nucleotide-diphossugar_trans"/>
</dbReference>
<dbReference type="NCBIfam" id="NF003952">
    <property type="entry name" value="PRK05450.1-5"/>
    <property type="match status" value="1"/>
</dbReference>
<dbReference type="InterPro" id="IPR004528">
    <property type="entry name" value="KdsB"/>
</dbReference>
<reference evidence="5" key="1">
    <citation type="submission" date="2021-10" db="EMBL/GenBank/DDBJ databases">
        <title>The complete genome sequence of Leeia sp. TBRC 13508.</title>
        <authorList>
            <person name="Charoenyingcharoen P."/>
            <person name="Yukphan P."/>
        </authorList>
    </citation>
    <scope>NUCLEOTIDE SEQUENCE</scope>
    <source>
        <strain evidence="5">TBRC 13508</strain>
    </source>
</reference>
<evidence type="ECO:0000256" key="4">
    <source>
        <dbReference type="HAMAP-Rule" id="MF_00057"/>
    </source>
</evidence>
<name>A0ABS8D933_9NEIS</name>
<evidence type="ECO:0000256" key="1">
    <source>
        <dbReference type="ARBA" id="ARBA00022679"/>
    </source>
</evidence>
<dbReference type="RefSeq" id="WP_227180946.1">
    <property type="nucleotide sequence ID" value="NZ_JAJBZT010000005.1"/>
</dbReference>
<dbReference type="Gene3D" id="3.90.550.10">
    <property type="entry name" value="Spore Coat Polysaccharide Biosynthesis Protein SpsA, Chain A"/>
    <property type="match status" value="1"/>
</dbReference>
<evidence type="ECO:0000313" key="6">
    <source>
        <dbReference type="Proteomes" id="UP001165395"/>
    </source>
</evidence>
<keyword evidence="6" id="KW-1185">Reference proteome</keyword>
<organism evidence="5 6">
    <name type="scientific">Leeia speluncae</name>
    <dbReference type="NCBI Taxonomy" id="2884804"/>
    <lineage>
        <taxon>Bacteria</taxon>
        <taxon>Pseudomonadati</taxon>
        <taxon>Pseudomonadota</taxon>
        <taxon>Betaproteobacteria</taxon>
        <taxon>Neisseriales</taxon>
        <taxon>Leeiaceae</taxon>
        <taxon>Leeia</taxon>
    </lineage>
</organism>
<keyword evidence="1 4" id="KW-0808">Transferase</keyword>
<protein>
    <recommendedName>
        <fullName evidence="4">3-deoxy-manno-octulosonate cytidylyltransferase</fullName>
        <ecNumber evidence="4">2.7.7.38</ecNumber>
    </recommendedName>
    <alternativeName>
        <fullName evidence="4">CMP-2-keto-3-deoxyoctulosonic acid synthase</fullName>
        <shortName evidence="4">CKS</shortName>
        <shortName evidence="4">CMP-KDO synthase</shortName>
    </alternativeName>
</protein>
<dbReference type="Proteomes" id="UP001165395">
    <property type="component" value="Unassembled WGS sequence"/>
</dbReference>
<comment type="catalytic activity">
    <reaction evidence="4">
        <text>3-deoxy-alpha-D-manno-oct-2-ulosonate + CTP = CMP-3-deoxy-beta-D-manno-octulosonate + diphosphate</text>
        <dbReference type="Rhea" id="RHEA:23448"/>
        <dbReference type="ChEBI" id="CHEBI:33019"/>
        <dbReference type="ChEBI" id="CHEBI:37563"/>
        <dbReference type="ChEBI" id="CHEBI:85986"/>
        <dbReference type="ChEBI" id="CHEBI:85987"/>
        <dbReference type="EC" id="2.7.7.38"/>
    </reaction>
</comment>
<evidence type="ECO:0000256" key="3">
    <source>
        <dbReference type="ARBA" id="ARBA00022985"/>
    </source>
</evidence>
<dbReference type="CDD" id="cd02517">
    <property type="entry name" value="CMP-KDO-Synthetase"/>
    <property type="match status" value="1"/>
</dbReference>
<dbReference type="InterPro" id="IPR003329">
    <property type="entry name" value="Cytidylyl_trans"/>
</dbReference>
<dbReference type="PANTHER" id="PTHR42866">
    <property type="entry name" value="3-DEOXY-MANNO-OCTULOSONATE CYTIDYLYLTRANSFERASE"/>
    <property type="match status" value="1"/>
</dbReference>
<dbReference type="EMBL" id="JAJBZT010000005">
    <property type="protein sequence ID" value="MCB6184143.1"/>
    <property type="molecule type" value="Genomic_DNA"/>
</dbReference>
<dbReference type="HAMAP" id="MF_00057">
    <property type="entry name" value="KdsB"/>
    <property type="match status" value="1"/>
</dbReference>
<accession>A0ABS8D933</accession>
<comment type="pathway">
    <text evidence="4">Nucleotide-sugar biosynthesis; CMP-3-deoxy-D-manno-octulosonate biosynthesis; CMP-3-deoxy-D-manno-octulosonate from 3-deoxy-D-manno-octulosonate and CTP: step 1/1.</text>
</comment>
<gene>
    <name evidence="4 5" type="primary">kdsB</name>
    <name evidence="5" type="ORF">LIN78_11355</name>
</gene>
<dbReference type="NCBIfam" id="TIGR00466">
    <property type="entry name" value="kdsB"/>
    <property type="match status" value="1"/>
</dbReference>
<dbReference type="EC" id="2.7.7.38" evidence="4"/>
<dbReference type="Pfam" id="PF02348">
    <property type="entry name" value="CTP_transf_3"/>
    <property type="match status" value="1"/>
</dbReference>